<accession>A0A6P1CUJ9</accession>
<dbReference type="Pfam" id="PF12684">
    <property type="entry name" value="DUF3799"/>
    <property type="match status" value="1"/>
</dbReference>
<name>A0A6P1CUJ9_9NOCA</name>
<dbReference type="Proteomes" id="UP000471166">
    <property type="component" value="Unassembled WGS sequence"/>
</dbReference>
<comment type="caution">
    <text evidence="3">The sequence shown here is derived from an EMBL/GenBank/DDBJ whole genome shotgun (WGS) entry which is preliminary data.</text>
</comment>
<feature type="region of interest" description="Disordered" evidence="1">
    <location>
        <begin position="1"/>
        <end position="28"/>
    </location>
</feature>
<dbReference type="AlphaFoldDB" id="A0A6P1CUJ9"/>
<evidence type="ECO:0000259" key="2">
    <source>
        <dbReference type="Pfam" id="PF12684"/>
    </source>
</evidence>
<sequence>MTAPTAPGLYPDIPEGVYHGDPDSLSSTGLRQLVKPGGPAKFQGAEREDKDVFDIGAVAHTLLLGAGAEVEVVASETWQTKDAKAARAAARAEGKIPLLTKQANAVRTMVSAARDRPEVAELLAPGGVPEMTAYALDPASWIMLRARFDYLIIGADRHVTVVDYKTTKNAAPRAFVKSAAEYGYHVQEAHYRRVLRELGYEVDRFVFLAQEKEPPYLTSIHEFDARAVAEGDRIVSAGIELFAACREANQWPGYGERTYRMSLPAWAIGGVVSMSQNENKKVDLGDYVEVSHRIAEVREKLYPKGSFQPAVRDRPYSIEVIDGQAYLIYAAAFYRTPDDERPGIGMAWEKVPGQTPYTRGSELQNAETSAWGRALVAALAADTKKGVASADEIRNRAIFAAKDLDPADLARAELIGMLNRKGIDGGEAAAWFTEHYPESGNVRTSMDTEALRATIAHFSGGGSA</sequence>
<evidence type="ECO:0000313" key="3">
    <source>
        <dbReference type="EMBL" id="NEW33805.1"/>
    </source>
</evidence>
<feature type="domain" description="Putative exodeoxyribonuclease 8 PDDEXK-like" evidence="2">
    <location>
        <begin position="41"/>
        <end position="257"/>
    </location>
</feature>
<dbReference type="EMBL" id="JAAGVB010000020">
    <property type="protein sequence ID" value="NEW33805.1"/>
    <property type="molecule type" value="Genomic_DNA"/>
</dbReference>
<dbReference type="Gene3D" id="3.90.320.10">
    <property type="match status" value="1"/>
</dbReference>
<protein>
    <recommendedName>
        <fullName evidence="2">Putative exodeoxyribonuclease 8 PDDEXK-like domain-containing protein</fullName>
    </recommendedName>
</protein>
<dbReference type="RefSeq" id="WP_163845161.1">
    <property type="nucleotide sequence ID" value="NZ_JAAGVB010000020.1"/>
</dbReference>
<evidence type="ECO:0000256" key="1">
    <source>
        <dbReference type="SAM" id="MobiDB-lite"/>
    </source>
</evidence>
<organism evidence="3 4">
    <name type="scientific">Nocardia cyriacigeorgica</name>
    <dbReference type="NCBI Taxonomy" id="135487"/>
    <lineage>
        <taxon>Bacteria</taxon>
        <taxon>Bacillati</taxon>
        <taxon>Actinomycetota</taxon>
        <taxon>Actinomycetes</taxon>
        <taxon>Mycobacteriales</taxon>
        <taxon>Nocardiaceae</taxon>
        <taxon>Nocardia</taxon>
    </lineage>
</organism>
<proteinExistence type="predicted"/>
<dbReference type="InterPro" id="IPR024432">
    <property type="entry name" value="Put_RecE_PDDEXK-like_dom"/>
</dbReference>
<gene>
    <name evidence="3" type="ORF">GV791_14700</name>
</gene>
<evidence type="ECO:0000313" key="4">
    <source>
        <dbReference type="Proteomes" id="UP000471166"/>
    </source>
</evidence>
<reference evidence="3 4" key="1">
    <citation type="submission" date="2020-01" db="EMBL/GenBank/DDBJ databases">
        <title>Genetics and antimicrobial susceptibilities of Nocardia species isolated from the soil; a comparison with species isolated from humans.</title>
        <authorList>
            <person name="Carrasco G."/>
            <person name="Monzon S."/>
            <person name="Sansegundo M."/>
            <person name="Garcia E."/>
            <person name="Garrido N."/>
            <person name="Medina M.J."/>
            <person name="Villalon P."/>
            <person name="Ramirez-Arocha A.C."/>
            <person name="Jimenez P."/>
            <person name="Cuesta I."/>
            <person name="Valdezate S."/>
        </authorList>
    </citation>
    <scope>NUCLEOTIDE SEQUENCE [LARGE SCALE GENOMIC DNA]</scope>
    <source>
        <strain evidence="3 4">CNM20110626</strain>
    </source>
</reference>
<dbReference type="InterPro" id="IPR011604">
    <property type="entry name" value="PDDEXK-like_dom_sf"/>
</dbReference>